<reference evidence="2" key="1">
    <citation type="submission" date="2022-06" db="EMBL/GenBank/DDBJ databases">
        <title>Draft genome sequences of Leminorella grimontii str. JCM5902.</title>
        <authorList>
            <person name="Wakabayashi Y."/>
            <person name="Kojima K."/>
        </authorList>
    </citation>
    <scope>NUCLEOTIDE SEQUENCE</scope>
    <source>
        <strain evidence="2">JCM 5902</strain>
    </source>
</reference>
<evidence type="ECO:0000259" key="1">
    <source>
        <dbReference type="Pfam" id="PF03374"/>
    </source>
</evidence>
<dbReference type="Pfam" id="PF03374">
    <property type="entry name" value="ANT"/>
    <property type="match status" value="1"/>
</dbReference>
<comment type="caution">
    <text evidence="2">The sequence shown here is derived from an EMBL/GenBank/DDBJ whole genome shotgun (WGS) entry which is preliminary data.</text>
</comment>
<dbReference type="AlphaFoldDB" id="A0AAV5N0Z8"/>
<dbReference type="Proteomes" id="UP001058124">
    <property type="component" value="Unassembled WGS sequence"/>
</dbReference>
<feature type="domain" description="Antirepressor protein C-terminal" evidence="1">
    <location>
        <begin position="16"/>
        <end position="116"/>
    </location>
</feature>
<proteinExistence type="predicted"/>
<organism evidence="2 3">
    <name type="scientific">Leminorella grimontii</name>
    <dbReference type="NCBI Taxonomy" id="82981"/>
    <lineage>
        <taxon>Bacteria</taxon>
        <taxon>Pseudomonadati</taxon>
        <taxon>Pseudomonadota</taxon>
        <taxon>Gammaproteobacteria</taxon>
        <taxon>Enterobacterales</taxon>
        <taxon>Budviciaceae</taxon>
        <taxon>Leminorella</taxon>
    </lineage>
</organism>
<sequence length="122" mass="13540">MRSLLLGYTEKVITLENKVEELAPKARFHDEVAVAPDAISIAQAAKTLNTGRNRLCSFMRQQGWMTRHNEPYQDKINSGLLDVKISKFMHPENGLQQSITTLVTGKGLTKLSKLLSSARTAA</sequence>
<dbReference type="GO" id="GO:0003677">
    <property type="term" value="F:DNA binding"/>
    <property type="evidence" value="ECO:0007669"/>
    <property type="project" value="InterPro"/>
</dbReference>
<dbReference type="RefSeq" id="WP_245614583.1">
    <property type="nucleotide sequence ID" value="NZ_CABMGD010000001.1"/>
</dbReference>
<evidence type="ECO:0000313" key="3">
    <source>
        <dbReference type="Proteomes" id="UP001058124"/>
    </source>
</evidence>
<dbReference type="InterPro" id="IPR005039">
    <property type="entry name" value="Ant_C"/>
</dbReference>
<gene>
    <name evidence="2" type="ORF">SOASR030_02340</name>
</gene>
<dbReference type="EMBL" id="BRLH01000001">
    <property type="protein sequence ID" value="GKX54122.1"/>
    <property type="molecule type" value="Genomic_DNA"/>
</dbReference>
<protein>
    <recommendedName>
        <fullName evidence="1">Antirepressor protein C-terminal domain-containing protein</fullName>
    </recommendedName>
</protein>
<keyword evidence="3" id="KW-1185">Reference proteome</keyword>
<name>A0AAV5N0Z8_9GAMM</name>
<accession>A0AAV5N0Z8</accession>
<evidence type="ECO:0000313" key="2">
    <source>
        <dbReference type="EMBL" id="GKX54122.1"/>
    </source>
</evidence>